<dbReference type="Proteomes" id="UP001164746">
    <property type="component" value="Chromosome 9"/>
</dbReference>
<name>A0ABY7F2T3_MYAAR</name>
<evidence type="ECO:0008006" key="3">
    <source>
        <dbReference type="Google" id="ProtNLM"/>
    </source>
</evidence>
<evidence type="ECO:0000313" key="1">
    <source>
        <dbReference type="EMBL" id="WAR15689.1"/>
    </source>
</evidence>
<evidence type="ECO:0000313" key="2">
    <source>
        <dbReference type="Proteomes" id="UP001164746"/>
    </source>
</evidence>
<protein>
    <recommendedName>
        <fullName evidence="3">Transposase</fullName>
    </recommendedName>
</protein>
<reference evidence="1" key="1">
    <citation type="submission" date="2022-11" db="EMBL/GenBank/DDBJ databases">
        <title>Centuries of genome instability and evolution in soft-shell clam transmissible cancer (bioRxiv).</title>
        <authorList>
            <person name="Hart S.F.M."/>
            <person name="Yonemitsu M.A."/>
            <person name="Giersch R.M."/>
            <person name="Beal B.F."/>
            <person name="Arriagada G."/>
            <person name="Davis B.W."/>
            <person name="Ostrander E.A."/>
            <person name="Goff S.P."/>
            <person name="Metzger M.J."/>
        </authorList>
    </citation>
    <scope>NUCLEOTIDE SEQUENCE</scope>
    <source>
        <strain evidence="1">MELC-2E11</strain>
        <tissue evidence="1">Siphon/mantle</tissue>
    </source>
</reference>
<organism evidence="1 2">
    <name type="scientific">Mya arenaria</name>
    <name type="common">Soft-shell clam</name>
    <dbReference type="NCBI Taxonomy" id="6604"/>
    <lineage>
        <taxon>Eukaryota</taxon>
        <taxon>Metazoa</taxon>
        <taxon>Spiralia</taxon>
        <taxon>Lophotrochozoa</taxon>
        <taxon>Mollusca</taxon>
        <taxon>Bivalvia</taxon>
        <taxon>Autobranchia</taxon>
        <taxon>Heteroconchia</taxon>
        <taxon>Euheterodonta</taxon>
        <taxon>Imparidentia</taxon>
        <taxon>Neoheterodontei</taxon>
        <taxon>Myida</taxon>
        <taxon>Myoidea</taxon>
        <taxon>Myidae</taxon>
        <taxon>Mya</taxon>
    </lineage>
</organism>
<proteinExistence type="predicted"/>
<sequence>MVDETTDVSIINEMIVYIRMGLAERSSCPCCLLLTRRQIPSELPSLTSVNLLLDWMKHMKSYFHILSPFLTKIVGKFPEAKGLQPPEVPWGETTCHGENGIKSMCKLYFLSDLAEHFHLPVNKILSEWRQVRNTLRVSGFAADQAIEWVDSIFITEG</sequence>
<gene>
    <name evidence="1" type="ORF">MAR_005794</name>
</gene>
<keyword evidence="2" id="KW-1185">Reference proteome</keyword>
<accession>A0ABY7F2T3</accession>
<dbReference type="EMBL" id="CP111020">
    <property type="protein sequence ID" value="WAR15689.1"/>
    <property type="molecule type" value="Genomic_DNA"/>
</dbReference>